<feature type="region of interest" description="Disordered" evidence="1">
    <location>
        <begin position="124"/>
        <end position="145"/>
    </location>
</feature>
<sequence length="381" mass="42742">MSLSSESKDLEPFGVNYRFENHIPGYSGFIPKFQFHHGLTFASATRAVMACPPTPDFDTTVTMDYRVGRRRVMTSSPILGTGFSSLRGLDPSDEDDNVGPRTFLQGGPVNLASYYEDLQRKVDRMRKENPKSITQRKNPLRNRSQVTVGDGYYYTGKHMFTTTFKESYDEKIQPESEDESPNLTRSFSDLRQSNLSSPKRLQTPNSGANASFARLPSTGSHQLTTASSILQRSASTGSRRAPSSKTSVAANRILDPTSDDPLIYRYSVAQAIVGKSRVDDLNRQLAERVTAKVTSAPKDMMKLFNFYARTGADLGHPIIGHMEFLHIVQTLGIYITFREALALFGRYDVASSELNGQLEYFEFINLFLESHEQIVQHDDNE</sequence>
<name>A0A6U5ZQ04_GUITH</name>
<feature type="compositionally biased region" description="Polar residues" evidence="1">
    <location>
        <begin position="192"/>
        <end position="209"/>
    </location>
</feature>
<dbReference type="AlphaFoldDB" id="A0A6U5ZQ04"/>
<protein>
    <recommendedName>
        <fullName evidence="4">EF-hand domain-containing protein</fullName>
    </recommendedName>
</protein>
<organism evidence="2">
    <name type="scientific">Guillardia theta</name>
    <name type="common">Cryptophyte</name>
    <name type="synonym">Cryptomonas phi</name>
    <dbReference type="NCBI Taxonomy" id="55529"/>
    <lineage>
        <taxon>Eukaryota</taxon>
        <taxon>Cryptophyceae</taxon>
        <taxon>Pyrenomonadales</taxon>
        <taxon>Geminigeraceae</taxon>
        <taxon>Guillardia</taxon>
    </lineage>
</organism>
<accession>A0A6U5ZQ04</accession>
<evidence type="ECO:0000256" key="1">
    <source>
        <dbReference type="SAM" id="MobiDB-lite"/>
    </source>
</evidence>
<reference evidence="2" key="1">
    <citation type="submission" date="2021-01" db="EMBL/GenBank/DDBJ databases">
        <authorList>
            <person name="Corre E."/>
            <person name="Pelletier E."/>
            <person name="Niang G."/>
            <person name="Scheremetjew M."/>
            <person name="Finn R."/>
            <person name="Kale V."/>
            <person name="Holt S."/>
            <person name="Cochrane G."/>
            <person name="Meng A."/>
            <person name="Brown T."/>
            <person name="Cohen L."/>
        </authorList>
    </citation>
    <scope>NUCLEOTIDE SEQUENCE</scope>
    <source>
        <strain evidence="2">CCMP 2712</strain>
    </source>
</reference>
<gene>
    <name evidence="2" type="ORF">GTHE00462_LOCUS16000</name>
    <name evidence="3" type="ORF">GTHE00462_LOCUS16044</name>
</gene>
<dbReference type="EMBL" id="HBKN01020403">
    <property type="protein sequence ID" value="CAE2301137.1"/>
    <property type="molecule type" value="Transcribed_RNA"/>
</dbReference>
<dbReference type="EMBL" id="HBKN01020348">
    <property type="protein sequence ID" value="CAE2301060.1"/>
    <property type="molecule type" value="Transcribed_RNA"/>
</dbReference>
<evidence type="ECO:0000313" key="3">
    <source>
        <dbReference type="EMBL" id="CAE2301137.1"/>
    </source>
</evidence>
<proteinExistence type="predicted"/>
<evidence type="ECO:0008006" key="4">
    <source>
        <dbReference type="Google" id="ProtNLM"/>
    </source>
</evidence>
<evidence type="ECO:0000313" key="2">
    <source>
        <dbReference type="EMBL" id="CAE2301060.1"/>
    </source>
</evidence>
<feature type="compositionally biased region" description="Polar residues" evidence="1">
    <location>
        <begin position="131"/>
        <end position="145"/>
    </location>
</feature>
<feature type="region of interest" description="Disordered" evidence="1">
    <location>
        <begin position="192"/>
        <end position="219"/>
    </location>
</feature>